<dbReference type="AlphaFoldDB" id="A0A812Q0V9"/>
<feature type="domain" description="Methyltransferase type 11" evidence="1">
    <location>
        <begin position="59"/>
        <end position="154"/>
    </location>
</feature>
<gene>
    <name evidence="2" type="primary">menG</name>
    <name evidence="2" type="ORF">SNAT2548_LOCUS19932</name>
</gene>
<dbReference type="PANTHER" id="PTHR43591">
    <property type="entry name" value="METHYLTRANSFERASE"/>
    <property type="match status" value="1"/>
</dbReference>
<sequence length="438" mass="48980">MARSLASRMAFATADFTVREHQHWQKTARTYEKTWGFLTRQCDRALLNAVQCQQGCSLVDVAAGPCYVAEAAAKAGAVVTALDFSKNMLDLAQARVSAEMASHTVRFIEADAARMPLEAMSVDVVVCSFGVPHFAEPEAFFAEAFRVLRPGGCLGFTVWGYSFLTEVLQLIHDAVWAHGNPHVSLPPAPPFFRFSQARTTKDTLKRFGFSNVQCQRVPVCWEVHDARETFQTFRGWHGQTGALLAGQNTEQLAAIEAAIAVSTEAKRSRPSAPCQLQFDSVLTTERVQLHLAYLGLELGTRGSEEDQPKELLERLILANCADLWQTKGLPLKRLPTIQSAAELAKEFTRLQAADDRTLADEYKRLEIPTQVEAPTKRRELLQRLQRVAAWRVLPVHELRKDCQELRVSTSSEEREELFQRLISSAWGPQMPPPPPPKK</sequence>
<organism evidence="2 3">
    <name type="scientific">Symbiodinium natans</name>
    <dbReference type="NCBI Taxonomy" id="878477"/>
    <lineage>
        <taxon>Eukaryota</taxon>
        <taxon>Sar</taxon>
        <taxon>Alveolata</taxon>
        <taxon>Dinophyceae</taxon>
        <taxon>Suessiales</taxon>
        <taxon>Symbiodiniaceae</taxon>
        <taxon>Symbiodinium</taxon>
    </lineage>
</organism>
<dbReference type="OrthoDB" id="3647at2759"/>
<protein>
    <submittedName>
        <fullName evidence="2">MenG protein</fullName>
    </submittedName>
</protein>
<dbReference type="Gene3D" id="3.40.50.150">
    <property type="entry name" value="Vaccinia Virus protein VP39"/>
    <property type="match status" value="1"/>
</dbReference>
<dbReference type="GO" id="GO:0008757">
    <property type="term" value="F:S-adenosylmethionine-dependent methyltransferase activity"/>
    <property type="evidence" value="ECO:0007669"/>
    <property type="project" value="InterPro"/>
</dbReference>
<feature type="non-terminal residue" evidence="2">
    <location>
        <position position="438"/>
    </location>
</feature>
<reference evidence="2" key="1">
    <citation type="submission" date="2021-02" db="EMBL/GenBank/DDBJ databases">
        <authorList>
            <person name="Dougan E. K."/>
            <person name="Rhodes N."/>
            <person name="Thang M."/>
            <person name="Chan C."/>
        </authorList>
    </citation>
    <scope>NUCLEOTIDE SEQUENCE</scope>
</reference>
<dbReference type="SUPFAM" id="SSF53335">
    <property type="entry name" value="S-adenosyl-L-methionine-dependent methyltransferases"/>
    <property type="match status" value="1"/>
</dbReference>
<dbReference type="InterPro" id="IPR013216">
    <property type="entry name" value="Methyltransf_11"/>
</dbReference>
<dbReference type="EMBL" id="CAJNDS010002192">
    <property type="protein sequence ID" value="CAE7366846.1"/>
    <property type="molecule type" value="Genomic_DNA"/>
</dbReference>
<accession>A0A812Q0V9</accession>
<dbReference type="Pfam" id="PF08241">
    <property type="entry name" value="Methyltransf_11"/>
    <property type="match status" value="1"/>
</dbReference>
<dbReference type="Proteomes" id="UP000604046">
    <property type="component" value="Unassembled WGS sequence"/>
</dbReference>
<dbReference type="CDD" id="cd02440">
    <property type="entry name" value="AdoMet_MTases"/>
    <property type="match status" value="1"/>
</dbReference>
<comment type="caution">
    <text evidence="2">The sequence shown here is derived from an EMBL/GenBank/DDBJ whole genome shotgun (WGS) entry which is preliminary data.</text>
</comment>
<proteinExistence type="predicted"/>
<evidence type="ECO:0000259" key="1">
    <source>
        <dbReference type="Pfam" id="PF08241"/>
    </source>
</evidence>
<evidence type="ECO:0000313" key="3">
    <source>
        <dbReference type="Proteomes" id="UP000604046"/>
    </source>
</evidence>
<dbReference type="PANTHER" id="PTHR43591:SF24">
    <property type="entry name" value="2-METHOXY-6-POLYPRENYL-1,4-BENZOQUINOL METHYLASE, MITOCHONDRIAL"/>
    <property type="match status" value="1"/>
</dbReference>
<evidence type="ECO:0000313" key="2">
    <source>
        <dbReference type="EMBL" id="CAE7366846.1"/>
    </source>
</evidence>
<name>A0A812Q0V9_9DINO</name>
<keyword evidence="3" id="KW-1185">Reference proteome</keyword>
<dbReference type="InterPro" id="IPR029063">
    <property type="entry name" value="SAM-dependent_MTases_sf"/>
</dbReference>